<feature type="region of interest" description="Disordered" evidence="1">
    <location>
        <begin position="46"/>
        <end position="70"/>
    </location>
</feature>
<accession>A0ABR2ACJ7</accession>
<evidence type="ECO:0008006" key="4">
    <source>
        <dbReference type="Google" id="ProtNLM"/>
    </source>
</evidence>
<reference evidence="2 3" key="1">
    <citation type="journal article" date="2024" name="G3 (Bethesda)">
        <title>Genome assembly of Hibiscus sabdariffa L. provides insights into metabolisms of medicinal natural products.</title>
        <authorList>
            <person name="Kim T."/>
        </authorList>
    </citation>
    <scope>NUCLEOTIDE SEQUENCE [LARGE SCALE GENOMIC DNA]</scope>
    <source>
        <strain evidence="2">TK-2024</strain>
        <tissue evidence="2">Old leaves</tissue>
    </source>
</reference>
<name>A0ABR2ACJ7_9ROSI</name>
<sequence>MQQSTDVSDEDIMVTAILLELPGLISQSHSLHCTWGSKGKRSTSQSKLVAALKQSPPQHQSSPPPSKLVGSTYATAGPLEKALTSTPATLFPSHPVILMRNLFLLLSESPMSIIFERTKQIDPTGVEDSFLGGFVCGLVHGLVAPDAALVGNLFGSLTVGQNDKFDLRFLQVESNRLASIHRHTESFWKDFDFVEELKVEDASISLESD</sequence>
<dbReference type="PANTHER" id="PTHR37614">
    <property type="entry name" value="OS02G0121400 PROTEIN"/>
    <property type="match status" value="1"/>
</dbReference>
<protein>
    <recommendedName>
        <fullName evidence="4">Carbohydrate kinase PfkB domain-containing protein</fullName>
    </recommendedName>
</protein>
<organism evidence="2 3">
    <name type="scientific">Hibiscus sabdariffa</name>
    <name type="common">roselle</name>
    <dbReference type="NCBI Taxonomy" id="183260"/>
    <lineage>
        <taxon>Eukaryota</taxon>
        <taxon>Viridiplantae</taxon>
        <taxon>Streptophyta</taxon>
        <taxon>Embryophyta</taxon>
        <taxon>Tracheophyta</taxon>
        <taxon>Spermatophyta</taxon>
        <taxon>Magnoliopsida</taxon>
        <taxon>eudicotyledons</taxon>
        <taxon>Gunneridae</taxon>
        <taxon>Pentapetalae</taxon>
        <taxon>rosids</taxon>
        <taxon>malvids</taxon>
        <taxon>Malvales</taxon>
        <taxon>Malvaceae</taxon>
        <taxon>Malvoideae</taxon>
        <taxon>Hibiscus</taxon>
    </lineage>
</organism>
<comment type="caution">
    <text evidence="2">The sequence shown here is derived from an EMBL/GenBank/DDBJ whole genome shotgun (WGS) entry which is preliminary data.</text>
</comment>
<evidence type="ECO:0000313" key="2">
    <source>
        <dbReference type="EMBL" id="KAK8490837.1"/>
    </source>
</evidence>
<dbReference type="SUPFAM" id="SSF53613">
    <property type="entry name" value="Ribokinase-like"/>
    <property type="match status" value="1"/>
</dbReference>
<evidence type="ECO:0000313" key="3">
    <source>
        <dbReference type="Proteomes" id="UP001396334"/>
    </source>
</evidence>
<dbReference type="InterPro" id="IPR029056">
    <property type="entry name" value="Ribokinase-like"/>
</dbReference>
<dbReference type="PANTHER" id="PTHR37614:SF2">
    <property type="entry name" value="OS02G0121400 PROTEIN"/>
    <property type="match status" value="1"/>
</dbReference>
<evidence type="ECO:0000256" key="1">
    <source>
        <dbReference type="SAM" id="MobiDB-lite"/>
    </source>
</evidence>
<gene>
    <name evidence="2" type="ORF">V6N11_066510</name>
</gene>
<proteinExistence type="predicted"/>
<dbReference type="Gene3D" id="3.40.1190.20">
    <property type="match status" value="1"/>
</dbReference>
<dbReference type="Proteomes" id="UP001396334">
    <property type="component" value="Unassembled WGS sequence"/>
</dbReference>
<dbReference type="EMBL" id="JBBPBN010000273">
    <property type="protein sequence ID" value="KAK8490837.1"/>
    <property type="molecule type" value="Genomic_DNA"/>
</dbReference>
<keyword evidence="3" id="KW-1185">Reference proteome</keyword>